<name>A0A2H1VJ48_SPOFR</name>
<sequence length="234" mass="25982">MNLNHTIIEVKVCLFGCLSIKHAETSEKILMIGIQIGYELNWVIGCFLSHGTVGADCTVDAVAGQLAAAQRVAGSIPARSNSLCDPQIVVSGLRSCVCEITVIHVMSLAHVGPQCSGVFMFVSTVDPGLQELPRYDIKIRLFLNVGGSWVRLRTYKITFISHTEPKRQFVDHTRSCSVRESNPLYVTQHPVFYEAVVSLRLSRPIRAEAWLSHTSPIGCFVSKQQTNKLFNFIY</sequence>
<protein>
    <submittedName>
        <fullName evidence="1">SFRICE_012038</fullName>
    </submittedName>
</protein>
<organism evidence="1">
    <name type="scientific">Spodoptera frugiperda</name>
    <name type="common">Fall armyworm</name>
    <dbReference type="NCBI Taxonomy" id="7108"/>
    <lineage>
        <taxon>Eukaryota</taxon>
        <taxon>Metazoa</taxon>
        <taxon>Ecdysozoa</taxon>
        <taxon>Arthropoda</taxon>
        <taxon>Hexapoda</taxon>
        <taxon>Insecta</taxon>
        <taxon>Pterygota</taxon>
        <taxon>Neoptera</taxon>
        <taxon>Endopterygota</taxon>
        <taxon>Lepidoptera</taxon>
        <taxon>Glossata</taxon>
        <taxon>Ditrysia</taxon>
        <taxon>Noctuoidea</taxon>
        <taxon>Noctuidae</taxon>
        <taxon>Amphipyrinae</taxon>
        <taxon>Spodoptera</taxon>
    </lineage>
</organism>
<evidence type="ECO:0000313" key="1">
    <source>
        <dbReference type="EMBL" id="SOQ40860.1"/>
    </source>
</evidence>
<proteinExistence type="predicted"/>
<dbReference type="EMBL" id="ODYU01002858">
    <property type="protein sequence ID" value="SOQ40860.1"/>
    <property type="molecule type" value="Genomic_DNA"/>
</dbReference>
<reference evidence="1" key="1">
    <citation type="submission" date="2016-07" db="EMBL/GenBank/DDBJ databases">
        <authorList>
            <person name="Bretaudeau A."/>
        </authorList>
    </citation>
    <scope>NUCLEOTIDE SEQUENCE</scope>
    <source>
        <strain evidence="1">Rice</strain>
        <tissue evidence="1">Whole body</tissue>
    </source>
</reference>
<dbReference type="AlphaFoldDB" id="A0A2H1VJ48"/>
<gene>
    <name evidence="1" type="ORF">SFRICE_012038</name>
</gene>
<accession>A0A2H1VJ48</accession>